<dbReference type="PANTHER" id="PTHR30543:SF21">
    <property type="entry name" value="NAD(P)H-DEPENDENT FMN REDUCTASE LOT6"/>
    <property type="match status" value="1"/>
</dbReference>
<accession>A0A098LKV3</accession>
<evidence type="ECO:0000313" key="2">
    <source>
        <dbReference type="EMBL" id="GAL86997.1"/>
    </source>
</evidence>
<organism evidence="2 3">
    <name type="scientific">Sporocytophaga myxococcoides</name>
    <dbReference type="NCBI Taxonomy" id="153721"/>
    <lineage>
        <taxon>Bacteria</taxon>
        <taxon>Pseudomonadati</taxon>
        <taxon>Bacteroidota</taxon>
        <taxon>Cytophagia</taxon>
        <taxon>Cytophagales</taxon>
        <taxon>Cytophagaceae</taxon>
        <taxon>Sporocytophaga</taxon>
    </lineage>
</organism>
<feature type="domain" description="NADPH-dependent FMN reductase-like" evidence="1">
    <location>
        <begin position="2"/>
        <end position="137"/>
    </location>
</feature>
<evidence type="ECO:0000313" key="3">
    <source>
        <dbReference type="Proteomes" id="UP000030185"/>
    </source>
</evidence>
<dbReference type="InterPro" id="IPR050712">
    <property type="entry name" value="NAD(P)H-dep_reductase"/>
</dbReference>
<dbReference type="SUPFAM" id="SSF52218">
    <property type="entry name" value="Flavoproteins"/>
    <property type="match status" value="1"/>
</dbReference>
<dbReference type="eggNOG" id="COG0431">
    <property type="taxonomic scope" value="Bacteria"/>
</dbReference>
<name>A0A098LKV3_9BACT</name>
<dbReference type="InterPro" id="IPR005025">
    <property type="entry name" value="FMN_Rdtase-like_dom"/>
</dbReference>
<dbReference type="Proteomes" id="UP000030185">
    <property type="component" value="Unassembled WGS sequence"/>
</dbReference>
<evidence type="ECO:0000259" key="1">
    <source>
        <dbReference type="Pfam" id="PF03358"/>
    </source>
</evidence>
<reference evidence="2 3" key="1">
    <citation type="submission" date="2014-09" db="EMBL/GenBank/DDBJ databases">
        <title>Sporocytophaga myxococcoides PG-01 genome sequencing.</title>
        <authorList>
            <person name="Liu L."/>
            <person name="Gao P.J."/>
            <person name="Chen G.J."/>
            <person name="Wang L.S."/>
        </authorList>
    </citation>
    <scope>NUCLEOTIDE SEQUENCE [LARGE SCALE GENOMIC DNA]</scope>
    <source>
        <strain evidence="2 3">PG-01</strain>
    </source>
</reference>
<dbReference type="OrthoDB" id="9812295at2"/>
<dbReference type="STRING" id="153721.MYP_4227"/>
<dbReference type="GO" id="GO:0016491">
    <property type="term" value="F:oxidoreductase activity"/>
    <property type="evidence" value="ECO:0007669"/>
    <property type="project" value="InterPro"/>
</dbReference>
<sequence length="174" mass="19265">MITIISGTNRVPSNSIKIAEYYQKLLKKHGVESQILDLSKLPEKFIFSALYENTGKDPDFNVLSDFIKKSDKFVFIVPEYNNSFPGVLKGFIDGLSYPNTFKNKKGALVGISSGVMGGALALSHLTDILNYLGMNVLAIKPRISRVENNFKEGVILDPFVSSLIESQVNALIEF</sequence>
<dbReference type="RefSeq" id="WP_045467782.1">
    <property type="nucleotide sequence ID" value="NZ_BBLT01000010.1"/>
</dbReference>
<dbReference type="InterPro" id="IPR029039">
    <property type="entry name" value="Flavoprotein-like_sf"/>
</dbReference>
<dbReference type="EMBL" id="BBLT01000010">
    <property type="protein sequence ID" value="GAL86997.1"/>
    <property type="molecule type" value="Genomic_DNA"/>
</dbReference>
<dbReference type="GO" id="GO:0010181">
    <property type="term" value="F:FMN binding"/>
    <property type="evidence" value="ECO:0007669"/>
    <property type="project" value="TreeGrafter"/>
</dbReference>
<proteinExistence type="predicted"/>
<comment type="caution">
    <text evidence="2">The sequence shown here is derived from an EMBL/GenBank/DDBJ whole genome shotgun (WGS) entry which is preliminary data.</text>
</comment>
<dbReference type="Pfam" id="PF03358">
    <property type="entry name" value="FMN_red"/>
    <property type="match status" value="1"/>
</dbReference>
<dbReference type="GO" id="GO:0005829">
    <property type="term" value="C:cytosol"/>
    <property type="evidence" value="ECO:0007669"/>
    <property type="project" value="TreeGrafter"/>
</dbReference>
<dbReference type="AlphaFoldDB" id="A0A098LKV3"/>
<protein>
    <submittedName>
        <fullName evidence="2">NADPH-dependent FMN reductase</fullName>
    </submittedName>
</protein>
<dbReference type="Gene3D" id="3.40.50.360">
    <property type="match status" value="1"/>
</dbReference>
<gene>
    <name evidence="2" type="ORF">MYP_4227</name>
</gene>
<dbReference type="PANTHER" id="PTHR30543">
    <property type="entry name" value="CHROMATE REDUCTASE"/>
    <property type="match status" value="1"/>
</dbReference>
<keyword evidence="3" id="KW-1185">Reference proteome</keyword>